<dbReference type="InterPro" id="IPR002410">
    <property type="entry name" value="Peptidase_S33"/>
</dbReference>
<accession>A0ABQ3XKX6</accession>
<comment type="similarity">
    <text evidence="1">Belongs to the peptidase S33 family.</text>
</comment>
<evidence type="ECO:0000259" key="3">
    <source>
        <dbReference type="Pfam" id="PF00561"/>
    </source>
</evidence>
<evidence type="ECO:0000256" key="1">
    <source>
        <dbReference type="ARBA" id="ARBA00010088"/>
    </source>
</evidence>
<keyword evidence="2" id="KW-0378">Hydrolase</keyword>
<keyword evidence="5" id="KW-1185">Reference proteome</keyword>
<name>A0ABQ3XKX6_9ACTN</name>
<evidence type="ECO:0000313" key="5">
    <source>
        <dbReference type="Proteomes" id="UP000612282"/>
    </source>
</evidence>
<dbReference type="PRINTS" id="PR00793">
    <property type="entry name" value="PROAMNOPTASE"/>
</dbReference>
<dbReference type="PANTHER" id="PTHR43248">
    <property type="entry name" value="2-SUCCINYL-6-HYDROXY-2,4-CYCLOHEXADIENE-1-CARBOXYLATE SYNTHASE"/>
    <property type="match status" value="1"/>
</dbReference>
<dbReference type="Proteomes" id="UP000612282">
    <property type="component" value="Unassembled WGS sequence"/>
</dbReference>
<dbReference type="InterPro" id="IPR000073">
    <property type="entry name" value="AB_hydrolase_1"/>
</dbReference>
<organism evidence="4 5">
    <name type="scientific">Actinoplanes couchii</name>
    <dbReference type="NCBI Taxonomy" id="403638"/>
    <lineage>
        <taxon>Bacteria</taxon>
        <taxon>Bacillati</taxon>
        <taxon>Actinomycetota</taxon>
        <taxon>Actinomycetes</taxon>
        <taxon>Micromonosporales</taxon>
        <taxon>Micromonosporaceae</taxon>
        <taxon>Actinoplanes</taxon>
    </lineage>
</organism>
<feature type="domain" description="AB hydrolase-1" evidence="3">
    <location>
        <begin position="51"/>
        <end position="202"/>
    </location>
</feature>
<evidence type="ECO:0000313" key="4">
    <source>
        <dbReference type="EMBL" id="GID59143.1"/>
    </source>
</evidence>
<protein>
    <submittedName>
        <fullName evidence="4">Proline iminopeptidase</fullName>
    </submittedName>
</protein>
<evidence type="ECO:0000256" key="2">
    <source>
        <dbReference type="ARBA" id="ARBA00022801"/>
    </source>
</evidence>
<dbReference type="Gene3D" id="3.40.50.1820">
    <property type="entry name" value="alpha/beta hydrolase"/>
    <property type="match status" value="1"/>
</dbReference>
<dbReference type="InterPro" id="IPR051601">
    <property type="entry name" value="Serine_prot/Carboxylest_S33"/>
</dbReference>
<dbReference type="InterPro" id="IPR029058">
    <property type="entry name" value="AB_hydrolase_fold"/>
</dbReference>
<comment type="caution">
    <text evidence="4">The sequence shown here is derived from an EMBL/GenBank/DDBJ whole genome shotgun (WGS) entry which is preliminary data.</text>
</comment>
<dbReference type="RefSeq" id="WP_203804920.1">
    <property type="nucleotide sequence ID" value="NZ_BAAAQE010000094.1"/>
</dbReference>
<reference evidence="4 5" key="1">
    <citation type="submission" date="2021-01" db="EMBL/GenBank/DDBJ databases">
        <title>Whole genome shotgun sequence of Actinoplanes couchii NBRC 106145.</title>
        <authorList>
            <person name="Komaki H."/>
            <person name="Tamura T."/>
        </authorList>
    </citation>
    <scope>NUCLEOTIDE SEQUENCE [LARGE SCALE GENOMIC DNA]</scope>
    <source>
        <strain evidence="4 5">NBRC 106145</strain>
    </source>
</reference>
<sequence length="428" mass="47532">MTVEYPIPGAWVREFTVPVPLDWSDETAGTIEVFVRELSDPERRHDDLPLLTYLQGGPGGANPRPLGVDGWIAEALPDHRVIMVDQRGTGRSTPVDGAVISRFPDGKAAADHLLKFRADSIVRDLEHVRRNSYGGKKWATLAQSFGGWLTLTYLSVAPEALTACYVCGGIPGLPPDPDEVYRRTFTRAATKTADFYARYPQDMDAVSAIADRLADGDVLLPDGSPLSVQRFQSLGGDLGFGPGHLRLHWLVSEAFHPAGHLTTGFLETVLTKTSNASNPLFWTLQETIYGDGGNGPFRWSAQRERDRRPEFGTDVRPLQFTTEMAFPWMFQEVTALRPFAAAMEELAGITTWTPLYDTRRLAENEVPLAAAVYFDDVFVDEGLQRNTLARLGNSRAWVTNEFEHDGIGSGRVFTHLREMVRDRGGVRR</sequence>
<dbReference type="EMBL" id="BOMG01000094">
    <property type="protein sequence ID" value="GID59143.1"/>
    <property type="molecule type" value="Genomic_DNA"/>
</dbReference>
<proteinExistence type="inferred from homology"/>
<gene>
    <name evidence="4" type="primary">pap</name>
    <name evidence="4" type="ORF">Aco03nite_075470</name>
</gene>
<dbReference type="PANTHER" id="PTHR43248:SF2">
    <property type="entry name" value="PROLYL AMINOPEPTIDASE"/>
    <property type="match status" value="1"/>
</dbReference>
<dbReference type="Pfam" id="PF00561">
    <property type="entry name" value="Abhydrolase_1"/>
    <property type="match status" value="1"/>
</dbReference>
<dbReference type="SUPFAM" id="SSF53474">
    <property type="entry name" value="alpha/beta-Hydrolases"/>
    <property type="match status" value="1"/>
</dbReference>